<feature type="region of interest" description="Disordered" evidence="1">
    <location>
        <begin position="55"/>
        <end position="79"/>
    </location>
</feature>
<sequence length="119" mass="14062">MTQYKTNTAERHIQTGTGKQHDRNAAKGRYLDKDRELAEENLLGGMIRGKRIFIDESKQENNKSHHEKKKKSAMTRTRSIKKLQEGEDIIMRKSRRRNRHKGAEDKVIFIRMHEEVVFS</sequence>
<dbReference type="RefSeq" id="XP_008818937.1">
    <property type="nucleotide sequence ID" value="XM_008820715.1"/>
</dbReference>
<dbReference type="VEuPathDB" id="PlasmoDB:C922_05143"/>
<dbReference type="AlphaFoldDB" id="W6ZYW2"/>
<feature type="region of interest" description="Disordered" evidence="1">
    <location>
        <begin position="1"/>
        <end position="28"/>
    </location>
</feature>
<protein>
    <submittedName>
        <fullName evidence="2">Uncharacterized protein</fullName>
    </submittedName>
</protein>
<name>W6ZYW2_9APIC</name>
<evidence type="ECO:0000256" key="1">
    <source>
        <dbReference type="SAM" id="MobiDB-lite"/>
    </source>
</evidence>
<dbReference type="GeneID" id="20040417"/>
<evidence type="ECO:0000313" key="3">
    <source>
        <dbReference type="Proteomes" id="UP000030640"/>
    </source>
</evidence>
<proteinExistence type="predicted"/>
<dbReference type="Proteomes" id="UP000030640">
    <property type="component" value="Unassembled WGS sequence"/>
</dbReference>
<accession>W6ZYW2</accession>
<feature type="compositionally biased region" description="Basic residues" evidence="1">
    <location>
        <begin position="65"/>
        <end position="79"/>
    </location>
</feature>
<keyword evidence="3" id="KW-1185">Reference proteome</keyword>
<dbReference type="EMBL" id="KI965499">
    <property type="protein sequence ID" value="EUD64480.1"/>
    <property type="molecule type" value="Genomic_DNA"/>
</dbReference>
<feature type="compositionally biased region" description="Basic and acidic residues" evidence="1">
    <location>
        <begin position="55"/>
        <end position="64"/>
    </location>
</feature>
<gene>
    <name evidence="2" type="ORF">C922_05143</name>
</gene>
<feature type="compositionally biased region" description="Basic and acidic residues" evidence="1">
    <location>
        <begin position="8"/>
        <end position="28"/>
    </location>
</feature>
<organism evidence="2 3">
    <name type="scientific">Plasmodium inui San Antonio 1</name>
    <dbReference type="NCBI Taxonomy" id="1237626"/>
    <lineage>
        <taxon>Eukaryota</taxon>
        <taxon>Sar</taxon>
        <taxon>Alveolata</taxon>
        <taxon>Apicomplexa</taxon>
        <taxon>Aconoidasida</taxon>
        <taxon>Haemosporida</taxon>
        <taxon>Plasmodiidae</taxon>
        <taxon>Plasmodium</taxon>
        <taxon>Plasmodium (Plasmodium)</taxon>
    </lineage>
</organism>
<evidence type="ECO:0000313" key="2">
    <source>
        <dbReference type="EMBL" id="EUD64480.1"/>
    </source>
</evidence>
<reference evidence="2 3" key="1">
    <citation type="submission" date="2013-02" db="EMBL/GenBank/DDBJ databases">
        <title>The Genome Sequence of Plasmodium inui San Antonio 1.</title>
        <authorList>
            <consortium name="The Broad Institute Genome Sequencing Platform"/>
            <consortium name="The Broad Institute Genome Sequencing Center for Infectious Disease"/>
            <person name="Neafsey D."/>
            <person name="Cheeseman I."/>
            <person name="Volkman S."/>
            <person name="Adams J."/>
            <person name="Walker B."/>
            <person name="Young S.K."/>
            <person name="Zeng Q."/>
            <person name="Gargeya S."/>
            <person name="Fitzgerald M."/>
            <person name="Haas B."/>
            <person name="Abouelleil A."/>
            <person name="Alvarado L."/>
            <person name="Arachchi H.M."/>
            <person name="Berlin A.M."/>
            <person name="Chapman S.B."/>
            <person name="Dewar J."/>
            <person name="Goldberg J."/>
            <person name="Griggs A."/>
            <person name="Gujja S."/>
            <person name="Hansen M."/>
            <person name="Howarth C."/>
            <person name="Imamovic A."/>
            <person name="Larimer J."/>
            <person name="McCowan C."/>
            <person name="Murphy C."/>
            <person name="Neiman D."/>
            <person name="Pearson M."/>
            <person name="Priest M."/>
            <person name="Roberts A."/>
            <person name="Saif S."/>
            <person name="Shea T."/>
            <person name="Sisk P."/>
            <person name="Sykes S."/>
            <person name="Wortman J."/>
            <person name="Nusbaum C."/>
            <person name="Birren B."/>
        </authorList>
    </citation>
    <scope>NUCLEOTIDE SEQUENCE [LARGE SCALE GENOMIC DNA]</scope>
    <source>
        <strain evidence="2 3">San Antonio 1</strain>
    </source>
</reference>